<dbReference type="InterPro" id="IPR008922">
    <property type="entry name" value="Di-copper_centre_dom_sf"/>
</dbReference>
<evidence type="ECO:0000313" key="13">
    <source>
        <dbReference type="EMBL" id="KAF2968068.1"/>
    </source>
</evidence>
<dbReference type="PROSITE" id="PS00498">
    <property type="entry name" value="TYROSINASE_2"/>
    <property type="match status" value="1"/>
</dbReference>
<dbReference type="OrthoDB" id="66881at2759"/>
<evidence type="ECO:0000256" key="3">
    <source>
        <dbReference type="ARBA" id="ARBA00022630"/>
    </source>
</evidence>
<evidence type="ECO:0000256" key="7">
    <source>
        <dbReference type="ARBA" id="ARBA00023033"/>
    </source>
</evidence>
<dbReference type="GO" id="GO:0004252">
    <property type="term" value="F:serine-type endopeptidase activity"/>
    <property type="evidence" value="ECO:0007669"/>
    <property type="project" value="InterPro"/>
</dbReference>
<keyword evidence="5" id="KW-0521">NADP</keyword>
<dbReference type="GO" id="GO:0006508">
    <property type="term" value="P:proteolysis"/>
    <property type="evidence" value="ECO:0007669"/>
    <property type="project" value="InterPro"/>
</dbReference>
<evidence type="ECO:0000259" key="11">
    <source>
        <dbReference type="PROSITE" id="PS00497"/>
    </source>
</evidence>
<dbReference type="Gene3D" id="2.60.310.20">
    <property type="match status" value="1"/>
</dbReference>
<evidence type="ECO:0000256" key="1">
    <source>
        <dbReference type="ARBA" id="ARBA00001973"/>
    </source>
</evidence>
<dbReference type="Gene3D" id="3.50.50.60">
    <property type="entry name" value="FAD/NAD(P)-binding domain"/>
    <property type="match status" value="1"/>
</dbReference>
<dbReference type="InterPro" id="IPR000960">
    <property type="entry name" value="Flavin_mOase"/>
</dbReference>
<dbReference type="InterPro" id="IPR036188">
    <property type="entry name" value="FAD/NAD-bd_sf"/>
</dbReference>
<dbReference type="Pfam" id="PF00082">
    <property type="entry name" value="Peptidase_S8"/>
    <property type="match status" value="1"/>
</dbReference>
<evidence type="ECO:0000256" key="4">
    <source>
        <dbReference type="ARBA" id="ARBA00022827"/>
    </source>
</evidence>
<keyword evidence="14" id="KW-1185">Reference proteome</keyword>
<evidence type="ECO:0000259" key="12">
    <source>
        <dbReference type="PROSITE" id="PS00498"/>
    </source>
</evidence>
<organism evidence="13 14">
    <name type="scientific">Xylaria multiplex</name>
    <dbReference type="NCBI Taxonomy" id="323545"/>
    <lineage>
        <taxon>Eukaryota</taxon>
        <taxon>Fungi</taxon>
        <taxon>Dikarya</taxon>
        <taxon>Ascomycota</taxon>
        <taxon>Pezizomycotina</taxon>
        <taxon>Sordariomycetes</taxon>
        <taxon>Xylariomycetidae</taxon>
        <taxon>Xylariales</taxon>
        <taxon>Xylariaceae</taxon>
        <taxon>Xylaria</taxon>
    </lineage>
</organism>
<dbReference type="PRINTS" id="PR00370">
    <property type="entry name" value="FMOXYGENASE"/>
</dbReference>
<keyword evidence="8" id="KW-0175">Coiled coil</keyword>
<dbReference type="Pfam" id="PF18132">
    <property type="entry name" value="Tyrosinase_C"/>
    <property type="match status" value="1"/>
</dbReference>
<dbReference type="EMBL" id="WUBL01000057">
    <property type="protein sequence ID" value="KAF2968068.1"/>
    <property type="molecule type" value="Genomic_DNA"/>
</dbReference>
<dbReference type="InterPro" id="IPR002227">
    <property type="entry name" value="Tyrosinase_Cu-bd"/>
</dbReference>
<dbReference type="InParanoid" id="A0A7C8MQM8"/>
<feature type="region of interest" description="Disordered" evidence="9">
    <location>
        <begin position="1761"/>
        <end position="1792"/>
    </location>
</feature>
<keyword evidence="7" id="KW-0503">Monooxygenase</keyword>
<keyword evidence="4" id="KW-0274">FAD</keyword>
<evidence type="ECO:0000256" key="6">
    <source>
        <dbReference type="ARBA" id="ARBA00023002"/>
    </source>
</evidence>
<dbReference type="Pfam" id="PF19834">
    <property type="entry name" value="DUF6314"/>
    <property type="match status" value="1"/>
</dbReference>
<feature type="chain" id="PRO_5028895970" description="Tyrosinase copper-binding domain-containing protein" evidence="10">
    <location>
        <begin position="22"/>
        <end position="2183"/>
    </location>
</feature>
<dbReference type="InterPro" id="IPR045632">
    <property type="entry name" value="DUF6314"/>
</dbReference>
<keyword evidence="3" id="KW-0285">Flavoprotein</keyword>
<sequence>MASICIFGLLISFFCFSQGLANVHGTKGYDYGHRMNLRVNKRDFGQSSIVGSLPLIDGKPQPRLEIRDLQKNHDQWNLYILALSWMQYTPQDSPFSWYQIAGIHGAPGQTWGNVAPLPGNDNIGYCHHVSILFPTWHRPYLVLYEQTMYNIVQFIASLWPSSDLDRVQEAARRFRIPYWDWAVAPPIGESVLPLSIGGSSVVNVSGPNGIQSVSNPLFSFAFKPFNGSIFPDSPYNRWNETKRAPYPTSDPNAMSNNSFVAASLDKHLPSYQQRLYNLFANYPNYTHFSNEGWIGQNNSDTFDSIESLHDSVHTIGGGGWGHLAIIAYSAFDPLFFLHHANVDRIFAMWQVIHNDSYVVPTAAVYASHTQNKGDIEDIQTPLMPFFVNDTSFWTSDMVRDLDTFGYTYADVANKTRKEVVATINRLYTDYSPATMALKSNHNSFAHVGQSVSDQTSKTIVQQHFRESKVMAWQHESPGHLPINVIFKTNSKGESYREWIANIEVKKHALKNSFSIYLFLGDVPADSSSWQSHDNLIGSLGIYAGHDRLMRAEHGKVTGTIPLTSALMRMVVGEHVESLDPEDVEPFLRPVLQLRVSLADGTVINANEVAGLRVRIVSSMVTIPTTEDQLPRWGKVESNFDLVAMAKSVCIVGAGPSGLVAAKTLLHDATPGSFNVTIFDSQHRIGGLWPANKSDSTGLMHPFMVANQSKHTVQFSDLAWQDSDPDFPKAWQVGRYLERYLKEYGGADIRLGHKVTKTELQDGGSWKVQTDSEKGTETSIFDYLLVATGIFGNPMWPEGIPEEGEVPIIHSSKYREIESLLSNTKDISDKILIVGGQMSGVEIAGTIATHLSSLIHSPGHKTIRNPERFTIHHVAQRPAWTVPLFTSVNPDSSAPPFLPCDLPSYNISTRPRPLVNNQGHINVDTARKSNSIYQSILGTDQSVFSLETKIDGELLDKPPFLAIGMHYMDFVRSALIKLHKGRLLNFVGTTATVLSKGGEESLTGVAAVVVATGFDPYQSISFLPPSVLEVLSHSSAHPNLPVALAFHGTHHPTLPTLGFVGFYRSPYWGVMEMQARFVTHLFQQHAEMISAPSLSVQNALANDDSIQRTLALRDNPRCSQFPMGDYMFLMQEFAAALGLSISAPIGTLPLLANGRSMDILTPARYMSQGASKAQREQVTQNLKSTHSTVITGLTGRSFIAAAVFRSLLGEWSLERDLVSKLPSHPSGRFVGTAQFLLRTGTADGREHKFIATPTPGKFDGSIDTCDPGLEYLYIEDGEFTAAGTGMRFRATRRYIWRYDEASDKISVWFARTDDQARADYLFHEVEFIPPPSLASFGEGGSQTQGAVKEMQEEQKHFGGQGDSWRAKASHLCIEDLYDVHYVFLFKAVNLREWKLGYSVHGPKKDYTIDGIYRRKVAVTYPLIPTSDTEDVVRRLRVIEADEQETGVRKPCLEMCDNEGNTCLHIALKRPFNTRKIRWAEILAELHPNLLTATNKSTTDGKEMGLTPLQMFADQKALERLESKSENTDEQKELNSKLERLEDTLKRQCLMSFGNSTCRSIMYKENDVKETFLILDDDTISWEFLESLKQHYKLDTSLKRVQINHSVFVNGAAPAASIFFMVFYWLKDVIKVKKVLEVVVDDGAGRGVVMDNLSTAKKKSHSDQAIIECLKGLNIETLNWRRADVAAEVLVQAAAQSVKTLYLYCSGLKAVLQSWADQNGLARLTKLENIHVEIDQGLESMEWIRQYMTAFKRDLEKAFEGQKRKPPNMDWTFAAPPRTRDLQSSASKVKNKNEPGFDEQDWLKCMDEFADIMEAVEQPNNKPNIIAPERSIRVALIDDGVKTSYAGLDSNVRKGKSDWRRPELGPSYAAPTWEDNYSNYNSSHTGHGTVMAYYIRRVCPKVHLYVAKLEPELQGVDMGNRGSKVTFSLDSAAQAIEWAIEQDVDIISMSWAVEKTVATKKGDDQKESRLRTAILNAANKNILLFCANPDNGPGFPTNNTYPKILDRDSVFCIGAATQDGVRWVRIHSQDDSCDLFLPGVELGIQVQTRRKNTEEPPREWRKHSGSSLSCALAAGLAARILHCSLVTGFTMFNEKGWQWLRSHDGMLTVFKNIQVEQNKSKWLPVRRFFAQAVGQINADNKAKVNAVQMVMKDLFKGIPAPDEMVIPDPKPDKLKRQSTIIAGRD</sequence>
<dbReference type="InterPro" id="IPR050346">
    <property type="entry name" value="FMO-like"/>
</dbReference>
<dbReference type="Pfam" id="PF00264">
    <property type="entry name" value="Tyrosinase"/>
    <property type="match status" value="1"/>
</dbReference>
<dbReference type="PRINTS" id="PR00092">
    <property type="entry name" value="TYROSINASE"/>
</dbReference>
<gene>
    <name evidence="13" type="ORF">GQX73_g5482</name>
</gene>
<proteinExistence type="inferred from homology"/>
<dbReference type="InterPro" id="IPR041640">
    <property type="entry name" value="Tyrosinase_C"/>
</dbReference>
<dbReference type="GO" id="GO:0050661">
    <property type="term" value="F:NADP binding"/>
    <property type="evidence" value="ECO:0007669"/>
    <property type="project" value="InterPro"/>
</dbReference>
<dbReference type="InterPro" id="IPR036852">
    <property type="entry name" value="Peptidase_S8/S53_dom_sf"/>
</dbReference>
<name>A0A7C8MQM8_9PEZI</name>
<dbReference type="Gene3D" id="3.40.50.200">
    <property type="entry name" value="Peptidase S8/S53 domain"/>
    <property type="match status" value="1"/>
</dbReference>
<dbReference type="GO" id="GO:0050660">
    <property type="term" value="F:flavin adenine dinucleotide binding"/>
    <property type="evidence" value="ECO:0007669"/>
    <property type="project" value="InterPro"/>
</dbReference>
<dbReference type="SUPFAM" id="SSF51905">
    <property type="entry name" value="FAD/NAD(P)-binding domain"/>
    <property type="match status" value="1"/>
</dbReference>
<dbReference type="Pfam" id="PF00743">
    <property type="entry name" value="FMO-like"/>
    <property type="match status" value="1"/>
</dbReference>
<feature type="coiled-coil region" evidence="8">
    <location>
        <begin position="1522"/>
        <end position="1549"/>
    </location>
</feature>
<feature type="signal peptide" evidence="10">
    <location>
        <begin position="1"/>
        <end position="21"/>
    </location>
</feature>
<evidence type="ECO:0000256" key="5">
    <source>
        <dbReference type="ARBA" id="ARBA00022857"/>
    </source>
</evidence>
<dbReference type="PANTHER" id="PTHR23023">
    <property type="entry name" value="DIMETHYLANILINE MONOOXYGENASE"/>
    <property type="match status" value="1"/>
</dbReference>
<protein>
    <recommendedName>
        <fullName evidence="11 12">Tyrosinase copper-binding domain-containing protein</fullName>
    </recommendedName>
</protein>
<dbReference type="PROSITE" id="PS00497">
    <property type="entry name" value="TYROSINASE_1"/>
    <property type="match status" value="1"/>
</dbReference>
<dbReference type="InterPro" id="IPR000209">
    <property type="entry name" value="Peptidase_S8/S53_dom"/>
</dbReference>
<dbReference type="SUPFAM" id="SSF52743">
    <property type="entry name" value="Subtilisin-like"/>
    <property type="match status" value="1"/>
</dbReference>
<evidence type="ECO:0000313" key="14">
    <source>
        <dbReference type="Proteomes" id="UP000481858"/>
    </source>
</evidence>
<reference evidence="13 14" key="1">
    <citation type="submission" date="2019-12" db="EMBL/GenBank/DDBJ databases">
        <title>Draft genome sequence of the ascomycete Xylaria multiplex DSM 110363.</title>
        <authorList>
            <person name="Buettner E."/>
            <person name="Kellner H."/>
        </authorList>
    </citation>
    <scope>NUCLEOTIDE SEQUENCE [LARGE SCALE GENOMIC DNA]</scope>
    <source>
        <strain evidence="13 14">DSM 110363</strain>
    </source>
</reference>
<comment type="cofactor">
    <cofactor evidence="1">
        <name>Cu(2+)</name>
        <dbReference type="ChEBI" id="CHEBI:29036"/>
    </cofactor>
</comment>
<feature type="domain" description="Tyrosinase copper-binding" evidence="11">
    <location>
        <begin position="127"/>
        <end position="145"/>
    </location>
</feature>
<accession>A0A7C8MQM8</accession>
<keyword evidence="6" id="KW-0560">Oxidoreductase</keyword>
<dbReference type="GO" id="GO:0004499">
    <property type="term" value="F:N,N-dimethylaniline monooxygenase activity"/>
    <property type="evidence" value="ECO:0007669"/>
    <property type="project" value="InterPro"/>
</dbReference>
<comment type="similarity">
    <text evidence="2">Belongs to the FMO family.</text>
</comment>
<dbReference type="Gene3D" id="1.10.1280.10">
    <property type="entry name" value="Di-copper center containing domain from catechol oxidase"/>
    <property type="match status" value="1"/>
</dbReference>
<keyword evidence="10" id="KW-0732">Signal</keyword>
<dbReference type="InterPro" id="IPR020946">
    <property type="entry name" value="Flavin_mOase-like"/>
</dbReference>
<evidence type="ECO:0000256" key="9">
    <source>
        <dbReference type="SAM" id="MobiDB-lite"/>
    </source>
</evidence>
<evidence type="ECO:0000256" key="8">
    <source>
        <dbReference type="SAM" id="Coils"/>
    </source>
</evidence>
<comment type="caution">
    <text evidence="13">The sequence shown here is derived from an EMBL/GenBank/DDBJ whole genome shotgun (WGS) entry which is preliminary data.</text>
</comment>
<feature type="domain" description="Tyrosinase copper-binding" evidence="12">
    <location>
        <begin position="332"/>
        <end position="343"/>
    </location>
</feature>
<dbReference type="SUPFAM" id="SSF48056">
    <property type="entry name" value="Di-copper centre-containing domain"/>
    <property type="match status" value="1"/>
</dbReference>
<dbReference type="Proteomes" id="UP000481858">
    <property type="component" value="Unassembled WGS sequence"/>
</dbReference>
<evidence type="ECO:0000256" key="10">
    <source>
        <dbReference type="SAM" id="SignalP"/>
    </source>
</evidence>
<evidence type="ECO:0000256" key="2">
    <source>
        <dbReference type="ARBA" id="ARBA00009183"/>
    </source>
</evidence>